<feature type="region of interest" description="Disordered" evidence="1">
    <location>
        <begin position="1"/>
        <end position="57"/>
    </location>
</feature>
<protein>
    <submittedName>
        <fullName evidence="2">Uncharacterized protein</fullName>
    </submittedName>
</protein>
<comment type="caution">
    <text evidence="2">The sequence shown here is derived from an EMBL/GenBank/DDBJ whole genome shotgun (WGS) entry which is preliminary data.</text>
</comment>
<dbReference type="Proteomes" id="UP000004221">
    <property type="component" value="Unassembled WGS sequence"/>
</dbReference>
<gene>
    <name evidence="2" type="ORF">NITHO_5530002</name>
</gene>
<organism evidence="2 3">
    <name type="scientific">Nitrolancea hollandica Lb</name>
    <dbReference type="NCBI Taxonomy" id="1129897"/>
    <lineage>
        <taxon>Bacteria</taxon>
        <taxon>Pseudomonadati</taxon>
        <taxon>Thermomicrobiota</taxon>
        <taxon>Thermomicrobia</taxon>
        <taxon>Sphaerobacterales</taxon>
        <taxon>Sphaerobacterineae</taxon>
        <taxon>Sphaerobacteraceae</taxon>
        <taxon>Nitrolancea</taxon>
    </lineage>
</organism>
<keyword evidence="3" id="KW-1185">Reference proteome</keyword>
<reference evidence="2 3" key="1">
    <citation type="journal article" date="2012" name="ISME J.">
        <title>Nitrification expanded: discovery, physiology and genomics of a nitrite-oxidizing bacterium from the phylum Chloroflexi.</title>
        <authorList>
            <person name="Sorokin D.Y."/>
            <person name="Lucker S."/>
            <person name="Vejmelkova D."/>
            <person name="Kostrikina N.A."/>
            <person name="Kleerebezem R."/>
            <person name="Rijpstra W.I."/>
            <person name="Damste J.S."/>
            <person name="Le Paslier D."/>
            <person name="Muyzer G."/>
            <person name="Wagner M."/>
            <person name="van Loosdrecht M.C."/>
            <person name="Daims H."/>
        </authorList>
    </citation>
    <scope>NUCLEOTIDE SEQUENCE [LARGE SCALE GENOMIC DNA]</scope>
    <source>
        <strain evidence="3">none</strain>
    </source>
</reference>
<feature type="compositionally biased region" description="Basic and acidic residues" evidence="1">
    <location>
        <begin position="33"/>
        <end position="57"/>
    </location>
</feature>
<evidence type="ECO:0000313" key="3">
    <source>
        <dbReference type="Proteomes" id="UP000004221"/>
    </source>
</evidence>
<evidence type="ECO:0000256" key="1">
    <source>
        <dbReference type="SAM" id="MobiDB-lite"/>
    </source>
</evidence>
<accession>I4EM19</accession>
<evidence type="ECO:0000313" key="2">
    <source>
        <dbReference type="EMBL" id="CCF85732.1"/>
    </source>
</evidence>
<name>I4EM19_9BACT</name>
<dbReference type="AlphaFoldDB" id="I4EM19"/>
<sequence>MPSQYLRKTHHPHPPPPPTSLSSPQSMRRPRRTERLIEAERYSHDIDAGFDHDPGKP</sequence>
<proteinExistence type="predicted"/>
<dbReference type="EMBL" id="CAGS01000505">
    <property type="protein sequence ID" value="CCF85732.1"/>
    <property type="molecule type" value="Genomic_DNA"/>
</dbReference>